<evidence type="ECO:0000313" key="2">
    <source>
        <dbReference type="Proteomes" id="UP000017813"/>
    </source>
</evidence>
<dbReference type="KEGG" id="smur:BWP33_00100"/>
<name>V9HMN1_9NEIS</name>
<sequence>MNYSYYEIKSYVLQPIELEDDELNFKVEILKHHNSNSVQGQLWRLETYRVQPSFVSDMQADESIYVQDSHTIPDLQNQIFNNEEICLQFIISELEKLFSHSK</sequence>
<gene>
    <name evidence="1" type="ORF">HMPREF9021_00500</name>
</gene>
<protein>
    <submittedName>
        <fullName evidence="1">Uncharacterized protein</fullName>
    </submittedName>
</protein>
<dbReference type="RefSeq" id="WP_002642713.1">
    <property type="nucleotide sequence ID" value="NZ_CP019448.1"/>
</dbReference>
<dbReference type="AlphaFoldDB" id="V9HMN1"/>
<organism evidence="1 2">
    <name type="scientific">Simonsiella muelleri ATCC 29453</name>
    <dbReference type="NCBI Taxonomy" id="641147"/>
    <lineage>
        <taxon>Bacteria</taxon>
        <taxon>Pseudomonadati</taxon>
        <taxon>Pseudomonadota</taxon>
        <taxon>Betaproteobacteria</taxon>
        <taxon>Neisseriales</taxon>
        <taxon>Neisseriaceae</taxon>
        <taxon>Simonsiella</taxon>
    </lineage>
</organism>
<dbReference type="HOGENOM" id="CLU_2275559_0_0_4"/>
<evidence type="ECO:0000313" key="1">
    <source>
        <dbReference type="EMBL" id="EFG32094.2"/>
    </source>
</evidence>
<dbReference type="OrthoDB" id="8604819at2"/>
<keyword evidence="2" id="KW-1185">Reference proteome</keyword>
<proteinExistence type="predicted"/>
<dbReference type="EMBL" id="ADCY02000051">
    <property type="protein sequence ID" value="EFG32094.2"/>
    <property type="molecule type" value="Genomic_DNA"/>
</dbReference>
<reference evidence="1 2" key="1">
    <citation type="submission" date="2010-03" db="EMBL/GenBank/DDBJ databases">
        <authorList>
            <consortium name="The Broad Institute Genome Sequencing Platform"/>
            <person name="Ward D."/>
            <person name="Earl A."/>
            <person name="Feldgarden M."/>
            <person name="Gevers D."/>
            <person name="Young S."/>
            <person name="Zeng Q."/>
            <person name="Koehrsen M."/>
            <person name="Alvarado L."/>
            <person name="Berlin A.M."/>
            <person name="Borenstein D."/>
            <person name="Chapman S.B."/>
            <person name="Chen Z."/>
            <person name="Engels R."/>
            <person name="Freedman E."/>
            <person name="Gellesch M."/>
            <person name="Goldberg J."/>
            <person name="Griggs A."/>
            <person name="Gujja S."/>
            <person name="Heilman E.R."/>
            <person name="Heiman D.I."/>
            <person name="Hepburn T.A."/>
            <person name="Howarth C."/>
            <person name="Jen D."/>
            <person name="Larson L."/>
            <person name="Mehta T."/>
            <person name="Park D."/>
            <person name="Pearson M."/>
            <person name="Richards J."/>
            <person name="Roberts A."/>
            <person name="Saif S."/>
            <person name="Shea T.D."/>
            <person name="Shenoy N."/>
            <person name="Sisk P."/>
            <person name="Stolte C."/>
            <person name="Sykes S.N."/>
            <person name="Walk T."/>
            <person name="White J."/>
            <person name="Yandava C."/>
            <person name="Izard J."/>
            <person name="Baranova O.V."/>
            <person name="Blanton J.M."/>
            <person name="Tanner A.C."/>
            <person name="Dewhirst F."/>
            <person name="Haas B."/>
            <person name="Nusbaum C."/>
            <person name="Birren B."/>
        </authorList>
    </citation>
    <scope>NUCLEOTIDE SEQUENCE [LARGE SCALE GENOMIC DNA]</scope>
    <source>
        <strain evidence="1 2">ATCC 29453</strain>
    </source>
</reference>
<dbReference type="Proteomes" id="UP000017813">
    <property type="component" value="Unassembled WGS sequence"/>
</dbReference>
<dbReference type="eggNOG" id="ENOG502ZQVA">
    <property type="taxonomic scope" value="Bacteria"/>
</dbReference>
<reference evidence="1 2" key="2">
    <citation type="submission" date="2011-10" db="EMBL/GenBank/DDBJ databases">
        <title>The Genome Sequence of Simonsiella muelleri ATCC 29453.</title>
        <authorList>
            <consortium name="The Broad Institute Genome Sequencing Platform"/>
            <consortium name="The Broad Institute Genome Sequencing Center for Infectious Disease"/>
            <person name="Earl A."/>
            <person name="Ward D."/>
            <person name="Feldgarden M."/>
            <person name="Gevers D."/>
            <person name="Izard J."/>
            <person name="Baranova O.V."/>
            <person name="Blanton J.M."/>
            <person name="Tanner A.C."/>
            <person name="Dewhirst F."/>
            <person name="Young S.K."/>
            <person name="Zeng Q."/>
            <person name="Gargeya S."/>
            <person name="Fitzgerald M."/>
            <person name="Haas B."/>
            <person name="Abouelleil A."/>
            <person name="Alvarado L."/>
            <person name="Arachchi H.M."/>
            <person name="Berlin A."/>
            <person name="Brown A."/>
            <person name="Chapman S.B."/>
            <person name="Chen Z."/>
            <person name="Dunbar C."/>
            <person name="Freedman E."/>
            <person name="Gearin G."/>
            <person name="Goldberg J."/>
            <person name="Griggs A."/>
            <person name="Gujja S."/>
            <person name="Heiman D."/>
            <person name="Howarth C."/>
            <person name="Larson L."/>
            <person name="Lui A."/>
            <person name="MacDonald P.J.P."/>
            <person name="Montmayeur A."/>
            <person name="Murphy C."/>
            <person name="Neiman D."/>
            <person name="Pearson M."/>
            <person name="Priest M."/>
            <person name="Roberts A."/>
            <person name="Saif S."/>
            <person name="Shea T."/>
            <person name="Shenoy N."/>
            <person name="Sisk P."/>
            <person name="Stolte C."/>
            <person name="Sykes S."/>
            <person name="Wortman J."/>
            <person name="Nusbaum C."/>
            <person name="Birren B."/>
        </authorList>
    </citation>
    <scope>NUCLEOTIDE SEQUENCE [LARGE SCALE GENOMIC DNA]</scope>
    <source>
        <strain evidence="1 2">ATCC 29453</strain>
    </source>
</reference>
<accession>V9HMN1</accession>
<comment type="caution">
    <text evidence="1">The sequence shown here is derived from an EMBL/GenBank/DDBJ whole genome shotgun (WGS) entry which is preliminary data.</text>
</comment>